<comment type="caution">
    <text evidence="1">The sequence shown here is derived from an EMBL/GenBank/DDBJ whole genome shotgun (WGS) entry which is preliminary data.</text>
</comment>
<accession>A0ABN8LJY3</accession>
<evidence type="ECO:0000313" key="2">
    <source>
        <dbReference type="Proteomes" id="UP001159427"/>
    </source>
</evidence>
<dbReference type="EMBL" id="CALNXI010000043">
    <property type="protein sequence ID" value="CAH3016548.1"/>
    <property type="molecule type" value="Genomic_DNA"/>
</dbReference>
<dbReference type="Proteomes" id="UP001159427">
    <property type="component" value="Unassembled WGS sequence"/>
</dbReference>
<organism evidence="1 2">
    <name type="scientific">Porites evermanni</name>
    <dbReference type="NCBI Taxonomy" id="104178"/>
    <lineage>
        <taxon>Eukaryota</taxon>
        <taxon>Metazoa</taxon>
        <taxon>Cnidaria</taxon>
        <taxon>Anthozoa</taxon>
        <taxon>Hexacorallia</taxon>
        <taxon>Scleractinia</taxon>
        <taxon>Fungiina</taxon>
        <taxon>Poritidae</taxon>
        <taxon>Porites</taxon>
    </lineage>
</organism>
<protein>
    <submittedName>
        <fullName evidence="1">Uncharacterized protein</fullName>
    </submittedName>
</protein>
<reference evidence="1 2" key="1">
    <citation type="submission" date="2022-05" db="EMBL/GenBank/DDBJ databases">
        <authorList>
            <consortium name="Genoscope - CEA"/>
            <person name="William W."/>
        </authorList>
    </citation>
    <scope>NUCLEOTIDE SEQUENCE [LARGE SCALE GENOMIC DNA]</scope>
</reference>
<gene>
    <name evidence="1" type="ORF">PEVE_00030376</name>
</gene>
<sequence length="85" mass="10046">MYTSSLIISKHNMNHHFYVDDNQIYLSFKPRKLRIESCIHDVNNWMSPNKLMLNHDKTELLVLLARYRPQPPLESILVCSGLIYS</sequence>
<proteinExistence type="predicted"/>
<evidence type="ECO:0000313" key="1">
    <source>
        <dbReference type="EMBL" id="CAH3016548.1"/>
    </source>
</evidence>
<keyword evidence="2" id="KW-1185">Reference proteome</keyword>
<name>A0ABN8LJY3_9CNID</name>